<dbReference type="PROSITE" id="PS51186">
    <property type="entry name" value="GNAT"/>
    <property type="match status" value="1"/>
</dbReference>
<dbReference type="Proteomes" id="UP000036168">
    <property type="component" value="Unassembled WGS sequence"/>
</dbReference>
<name>A0A0J6HE33_9BACI</name>
<dbReference type="GO" id="GO:0008080">
    <property type="term" value="F:N-acetyltransferase activity"/>
    <property type="evidence" value="ECO:0007669"/>
    <property type="project" value="InterPro"/>
</dbReference>
<reference evidence="4 6" key="3">
    <citation type="submission" date="2023-03" db="EMBL/GenBank/DDBJ databases">
        <title>Agriculturally important microbes genome sequencing.</title>
        <authorList>
            <person name="Dunlap C."/>
        </authorList>
    </citation>
    <scope>NUCLEOTIDE SEQUENCE [LARGE SCALE GENOMIC DNA]</scope>
    <source>
        <strain evidence="4 6">CBP-3203</strain>
    </source>
</reference>
<reference evidence="3" key="2">
    <citation type="submission" date="2015-10" db="EMBL/GenBank/DDBJ databases">
        <authorList>
            <person name="Gilbert D.G."/>
        </authorList>
    </citation>
    <scope>NUCLEOTIDE SEQUENCE</scope>
    <source>
        <strain evidence="3">GO-13</strain>
    </source>
</reference>
<protein>
    <submittedName>
        <fullName evidence="3 4">Acetyltransferase</fullName>
    </submittedName>
</protein>
<dbReference type="InterPro" id="IPR016181">
    <property type="entry name" value="Acyl_CoA_acyltransferase"/>
</dbReference>
<proteinExistence type="predicted"/>
<dbReference type="SUPFAM" id="SSF55729">
    <property type="entry name" value="Acyl-CoA N-acyltransferases (Nat)"/>
    <property type="match status" value="1"/>
</dbReference>
<evidence type="ECO:0000313" key="3">
    <source>
        <dbReference type="EMBL" id="KRT95673.1"/>
    </source>
</evidence>
<keyword evidence="6" id="KW-1185">Reference proteome</keyword>
<sequence>MEIRKLPSESPLPLDLLLSADPSEKLVKDYVKRGQCYIAEADRQIIGVYVLIPTRPETAELVNIAVTEEWQGKGIGKALIKHALQTAKSQGFKTIEIGTGNSSISQLALYQKCGFRITGVDRDFFIRHYQEPIYENGIACIDMIRLSMDI</sequence>
<feature type="domain" description="N-acetyltransferase" evidence="2">
    <location>
        <begin position="1"/>
        <end position="136"/>
    </location>
</feature>
<accession>A0A0J6F262</accession>
<dbReference type="PANTHER" id="PTHR13947:SF37">
    <property type="entry name" value="LD18367P"/>
    <property type="match status" value="1"/>
</dbReference>
<evidence type="ECO:0000313" key="5">
    <source>
        <dbReference type="Proteomes" id="UP000036168"/>
    </source>
</evidence>
<dbReference type="PATRIC" id="fig|1664069.3.peg.4801"/>
<dbReference type="EMBL" id="JARRTL010000007">
    <property type="protein sequence ID" value="MEC0484445.1"/>
    <property type="molecule type" value="Genomic_DNA"/>
</dbReference>
<dbReference type="Gene3D" id="3.40.630.30">
    <property type="match status" value="1"/>
</dbReference>
<accession>A0A0J6HE33</accession>
<dbReference type="Proteomes" id="UP001341297">
    <property type="component" value="Unassembled WGS sequence"/>
</dbReference>
<gene>
    <name evidence="3" type="ORF">AB447_200755</name>
    <name evidence="4" type="ORF">P8828_06215</name>
</gene>
<evidence type="ECO:0000259" key="2">
    <source>
        <dbReference type="PROSITE" id="PS51186"/>
    </source>
</evidence>
<dbReference type="InterPro" id="IPR050769">
    <property type="entry name" value="NAT_camello-type"/>
</dbReference>
<reference evidence="3 5" key="1">
    <citation type="journal article" date="2015" name="Int. J. Syst. Evol. Microbiol.">
        <title>Bacillus glycinifermentans sp. nov., isolated from fermented soybean paste.</title>
        <authorList>
            <person name="Kim S.J."/>
            <person name="Dunlap C.A."/>
            <person name="Kwon S.W."/>
            <person name="Rooney A.P."/>
        </authorList>
    </citation>
    <scope>NUCLEOTIDE SEQUENCE [LARGE SCALE GENOMIC DNA]</scope>
    <source>
        <strain evidence="3 5">GO-13</strain>
    </source>
</reference>
<dbReference type="AlphaFoldDB" id="A0A0J6HE33"/>
<evidence type="ECO:0000313" key="4">
    <source>
        <dbReference type="EMBL" id="MEC0484445.1"/>
    </source>
</evidence>
<dbReference type="Pfam" id="PF00583">
    <property type="entry name" value="Acetyltransf_1"/>
    <property type="match status" value="1"/>
</dbReference>
<organism evidence="3 5">
    <name type="scientific">Bacillus glycinifermentans</name>
    <dbReference type="NCBI Taxonomy" id="1664069"/>
    <lineage>
        <taxon>Bacteria</taxon>
        <taxon>Bacillati</taxon>
        <taxon>Bacillota</taxon>
        <taxon>Bacilli</taxon>
        <taxon>Bacillales</taxon>
        <taxon>Bacillaceae</taxon>
        <taxon>Bacillus</taxon>
    </lineage>
</organism>
<dbReference type="CDD" id="cd04301">
    <property type="entry name" value="NAT_SF"/>
    <property type="match status" value="1"/>
</dbReference>
<dbReference type="InterPro" id="IPR000182">
    <property type="entry name" value="GNAT_dom"/>
</dbReference>
<keyword evidence="1 3" id="KW-0808">Transferase</keyword>
<evidence type="ECO:0000256" key="1">
    <source>
        <dbReference type="ARBA" id="ARBA00022679"/>
    </source>
</evidence>
<dbReference type="PANTHER" id="PTHR13947">
    <property type="entry name" value="GNAT FAMILY N-ACETYLTRANSFERASE"/>
    <property type="match status" value="1"/>
</dbReference>
<evidence type="ECO:0000313" key="6">
    <source>
        <dbReference type="Proteomes" id="UP001341297"/>
    </source>
</evidence>
<dbReference type="RefSeq" id="WP_048354458.1">
    <property type="nucleotide sequence ID" value="NZ_CP023481.1"/>
</dbReference>
<comment type="caution">
    <text evidence="3">The sequence shown here is derived from an EMBL/GenBank/DDBJ whole genome shotgun (WGS) entry which is preliminary data.</text>
</comment>
<dbReference type="OrthoDB" id="162775at2"/>
<dbReference type="EMBL" id="LECW02000001">
    <property type="protein sequence ID" value="KRT95673.1"/>
    <property type="molecule type" value="Genomic_DNA"/>
</dbReference>